<dbReference type="PROSITE" id="PS50249">
    <property type="entry name" value="MPN"/>
    <property type="match status" value="1"/>
</dbReference>
<dbReference type="Gene3D" id="3.40.140.10">
    <property type="entry name" value="Cytidine Deaminase, domain 2"/>
    <property type="match status" value="1"/>
</dbReference>
<accession>A0A9N9WRG7</accession>
<sequence>MSEVVLSQKAYIKMVFHAAKYPHSAVNGLLLGSKSNKTEVVDAVPLFHQCLYVTPMNEIALIQVESKAANDGLQIIGYYAASENFYDNTIDKVPAIKIADKIVENNGSAFVVVIDNKSLCMDMKHSGLKAWHSNDGKWAKAKHSLSDSKNTIDAVSLLLQRGAMKELNDFDNFLDNTDNDWTNQNLNFDLKKILAMH</sequence>
<dbReference type="GO" id="GO:0072546">
    <property type="term" value="C:EMC complex"/>
    <property type="evidence" value="ECO:0007669"/>
    <property type="project" value="InterPro"/>
</dbReference>
<reference evidence="3" key="2">
    <citation type="submission" date="2022-10" db="EMBL/GenBank/DDBJ databases">
        <authorList>
            <consortium name="ENA_rothamsted_submissions"/>
            <consortium name="culmorum"/>
            <person name="King R."/>
        </authorList>
    </citation>
    <scope>NUCLEOTIDE SEQUENCE</scope>
</reference>
<dbReference type="Proteomes" id="UP001153620">
    <property type="component" value="Chromosome 2"/>
</dbReference>
<comment type="similarity">
    <text evidence="1">Belongs to the EMC8/EMC9 family.</text>
</comment>
<proteinExistence type="inferred from homology"/>
<evidence type="ECO:0000313" key="4">
    <source>
        <dbReference type="Proteomes" id="UP001153620"/>
    </source>
</evidence>
<feature type="domain" description="MPN" evidence="2">
    <location>
        <begin position="4"/>
        <end position="137"/>
    </location>
</feature>
<evidence type="ECO:0000313" key="3">
    <source>
        <dbReference type="EMBL" id="CAG9802314.1"/>
    </source>
</evidence>
<protein>
    <recommendedName>
        <fullName evidence="2">MPN domain-containing protein</fullName>
    </recommendedName>
</protein>
<dbReference type="PANTHER" id="PTHR12941:SF10">
    <property type="entry name" value="ER MEMBRANE PROTEIN COMPLEX SUBUNIT 8_9 HOMOLOG"/>
    <property type="match status" value="1"/>
</dbReference>
<evidence type="ECO:0000256" key="1">
    <source>
        <dbReference type="ARBA" id="ARBA00007461"/>
    </source>
</evidence>
<evidence type="ECO:0000259" key="2">
    <source>
        <dbReference type="PROSITE" id="PS50249"/>
    </source>
</evidence>
<dbReference type="EMBL" id="OU895878">
    <property type="protein sequence ID" value="CAG9802314.1"/>
    <property type="molecule type" value="Genomic_DNA"/>
</dbReference>
<name>A0A9N9WRG7_9DIPT</name>
<dbReference type="AlphaFoldDB" id="A0A9N9WRG7"/>
<dbReference type="CDD" id="cd08060">
    <property type="entry name" value="MPN_UPF0172"/>
    <property type="match status" value="1"/>
</dbReference>
<dbReference type="OrthoDB" id="194468at2759"/>
<gene>
    <name evidence="3" type="ORF">CHIRRI_LOCUS5226</name>
</gene>
<dbReference type="Pfam" id="PF03665">
    <property type="entry name" value="UPF0172"/>
    <property type="match status" value="1"/>
</dbReference>
<organism evidence="3 4">
    <name type="scientific">Chironomus riparius</name>
    <dbReference type="NCBI Taxonomy" id="315576"/>
    <lineage>
        <taxon>Eukaryota</taxon>
        <taxon>Metazoa</taxon>
        <taxon>Ecdysozoa</taxon>
        <taxon>Arthropoda</taxon>
        <taxon>Hexapoda</taxon>
        <taxon>Insecta</taxon>
        <taxon>Pterygota</taxon>
        <taxon>Neoptera</taxon>
        <taxon>Endopterygota</taxon>
        <taxon>Diptera</taxon>
        <taxon>Nematocera</taxon>
        <taxon>Chironomoidea</taxon>
        <taxon>Chironomidae</taxon>
        <taxon>Chironominae</taxon>
        <taxon>Chironomus</taxon>
    </lineage>
</organism>
<dbReference type="PANTHER" id="PTHR12941">
    <property type="entry name" value="ER MEMBRANE PROTEIN COMPLEX"/>
    <property type="match status" value="1"/>
</dbReference>
<dbReference type="InterPro" id="IPR005366">
    <property type="entry name" value="EMC8/9"/>
</dbReference>
<keyword evidence="4" id="KW-1185">Reference proteome</keyword>
<dbReference type="InterPro" id="IPR037518">
    <property type="entry name" value="MPN"/>
</dbReference>
<reference evidence="3" key="1">
    <citation type="submission" date="2022-01" db="EMBL/GenBank/DDBJ databases">
        <authorList>
            <person name="King R."/>
        </authorList>
    </citation>
    <scope>NUCLEOTIDE SEQUENCE</scope>
</reference>